<sequence>MSISEMTTPFSCQDYGRGEFGSQRFLVTDAKEVRVAICYDQKVATELVNLLNRNTPDLLTNPDQICDESLDQKL</sequence>
<evidence type="ECO:0000313" key="2">
    <source>
        <dbReference type="Proteomes" id="UP000179264"/>
    </source>
</evidence>
<dbReference type="Proteomes" id="UP000179264">
    <property type="component" value="Unassembled WGS sequence"/>
</dbReference>
<evidence type="ECO:0000313" key="1">
    <source>
        <dbReference type="EMBL" id="OHA93934.1"/>
    </source>
</evidence>
<comment type="caution">
    <text evidence="1">The sequence shown here is derived from an EMBL/GenBank/DDBJ whole genome shotgun (WGS) entry which is preliminary data.</text>
</comment>
<proteinExistence type="predicted"/>
<name>A0A1G2T9H9_9BACT</name>
<dbReference type="AlphaFoldDB" id="A0A1G2T9H9"/>
<accession>A0A1G2T9H9</accession>
<protein>
    <submittedName>
        <fullName evidence="1">Uncharacterized protein</fullName>
    </submittedName>
</protein>
<organism evidence="1 2">
    <name type="scientific">Candidatus Zambryskibacteria bacterium RIFCSPHIGHO2_02_38_10.5</name>
    <dbReference type="NCBI Taxonomy" id="1802742"/>
    <lineage>
        <taxon>Bacteria</taxon>
        <taxon>Candidatus Zambryskiibacteriota</taxon>
    </lineage>
</organism>
<reference evidence="1 2" key="1">
    <citation type="journal article" date="2016" name="Nat. Commun.">
        <title>Thousands of microbial genomes shed light on interconnected biogeochemical processes in an aquifer system.</title>
        <authorList>
            <person name="Anantharaman K."/>
            <person name="Brown C.T."/>
            <person name="Hug L.A."/>
            <person name="Sharon I."/>
            <person name="Castelle C.J."/>
            <person name="Probst A.J."/>
            <person name="Thomas B.C."/>
            <person name="Singh A."/>
            <person name="Wilkins M.J."/>
            <person name="Karaoz U."/>
            <person name="Brodie E.L."/>
            <person name="Williams K.H."/>
            <person name="Hubbard S.S."/>
            <person name="Banfield J.F."/>
        </authorList>
    </citation>
    <scope>NUCLEOTIDE SEQUENCE [LARGE SCALE GENOMIC DNA]</scope>
</reference>
<dbReference type="EMBL" id="MHVL01000005">
    <property type="protein sequence ID" value="OHA93934.1"/>
    <property type="molecule type" value="Genomic_DNA"/>
</dbReference>
<gene>
    <name evidence="1" type="ORF">A2W58_00960</name>
</gene>